<dbReference type="Pfam" id="PF01381">
    <property type="entry name" value="HTH_3"/>
    <property type="match status" value="1"/>
</dbReference>
<evidence type="ECO:0000313" key="2">
    <source>
        <dbReference type="EMBL" id="NKX43604.1"/>
    </source>
</evidence>
<dbReference type="InterPro" id="IPR001387">
    <property type="entry name" value="Cro/C1-type_HTH"/>
</dbReference>
<evidence type="ECO:0000313" key="3">
    <source>
        <dbReference type="Proteomes" id="UP000526408"/>
    </source>
</evidence>
<dbReference type="RefSeq" id="WP_168621960.1">
    <property type="nucleotide sequence ID" value="NZ_JAAZQQ010000001.1"/>
</dbReference>
<dbReference type="Proteomes" id="UP000526408">
    <property type="component" value="Unassembled WGS sequence"/>
</dbReference>
<organism evidence="2 3">
    <name type="scientific">Roseicyclus persicicus</name>
    <dbReference type="NCBI Taxonomy" id="2650661"/>
    <lineage>
        <taxon>Bacteria</taxon>
        <taxon>Pseudomonadati</taxon>
        <taxon>Pseudomonadota</taxon>
        <taxon>Alphaproteobacteria</taxon>
        <taxon>Rhodobacterales</taxon>
        <taxon>Roseobacteraceae</taxon>
        <taxon>Roseicyclus</taxon>
    </lineage>
</organism>
<dbReference type="SMART" id="SM00530">
    <property type="entry name" value="HTH_XRE"/>
    <property type="match status" value="1"/>
</dbReference>
<dbReference type="EMBL" id="JAAZQQ010000001">
    <property type="protein sequence ID" value="NKX43604.1"/>
    <property type="molecule type" value="Genomic_DNA"/>
</dbReference>
<dbReference type="InterPro" id="IPR010982">
    <property type="entry name" value="Lambda_DNA-bd_dom_sf"/>
</dbReference>
<reference evidence="2 3" key="1">
    <citation type="submission" date="2020-04" db="EMBL/GenBank/DDBJ databases">
        <authorList>
            <person name="Yoon J."/>
        </authorList>
    </citation>
    <scope>NUCLEOTIDE SEQUENCE [LARGE SCALE GENOMIC DNA]</scope>
    <source>
        <strain evidence="2 3">KMU-115</strain>
    </source>
</reference>
<proteinExistence type="predicted"/>
<dbReference type="GO" id="GO:0003677">
    <property type="term" value="F:DNA binding"/>
    <property type="evidence" value="ECO:0007669"/>
    <property type="project" value="InterPro"/>
</dbReference>
<evidence type="ECO:0000259" key="1">
    <source>
        <dbReference type="PROSITE" id="PS50943"/>
    </source>
</evidence>
<dbReference type="AlphaFoldDB" id="A0A7X6JXP3"/>
<keyword evidence="3" id="KW-1185">Reference proteome</keyword>
<protein>
    <submittedName>
        <fullName evidence="2">Helix-turn-helix transcriptional regulator</fullName>
    </submittedName>
</protein>
<gene>
    <name evidence="2" type="ORF">HCU73_03295</name>
</gene>
<accession>A0A7X6JXP3</accession>
<dbReference type="PROSITE" id="PS50943">
    <property type="entry name" value="HTH_CROC1"/>
    <property type="match status" value="1"/>
</dbReference>
<comment type="caution">
    <text evidence="2">The sequence shown here is derived from an EMBL/GenBank/DDBJ whole genome shotgun (WGS) entry which is preliminary data.</text>
</comment>
<name>A0A7X6JXP3_9RHOB</name>
<dbReference type="SUPFAM" id="SSF47413">
    <property type="entry name" value="lambda repressor-like DNA-binding domains"/>
    <property type="match status" value="1"/>
</dbReference>
<sequence length="77" mass="8230">MVTSAQIRAARALLNWSVRDLAEHAGVHRNTVTRAETEATGPGYAHATIERALVEAGVEFIPENGGGPGVRLRKLDP</sequence>
<dbReference type="Gene3D" id="1.10.260.40">
    <property type="entry name" value="lambda repressor-like DNA-binding domains"/>
    <property type="match status" value="1"/>
</dbReference>
<feature type="domain" description="HTH cro/C1-type" evidence="1">
    <location>
        <begin position="7"/>
        <end position="60"/>
    </location>
</feature>
<dbReference type="CDD" id="cd00093">
    <property type="entry name" value="HTH_XRE"/>
    <property type="match status" value="1"/>
</dbReference>